<protein>
    <recommendedName>
        <fullName evidence="11">RING-type domain-containing protein</fullName>
    </recommendedName>
</protein>
<evidence type="ECO:0000256" key="6">
    <source>
        <dbReference type="ARBA" id="ARBA00022989"/>
    </source>
</evidence>
<dbReference type="Pfam" id="PF13639">
    <property type="entry name" value="zf-RING_2"/>
    <property type="match status" value="1"/>
</dbReference>
<keyword evidence="6 10" id="KW-1133">Transmembrane helix</keyword>
<keyword evidence="3" id="KW-0479">Metal-binding</keyword>
<dbReference type="SMART" id="SM00184">
    <property type="entry name" value="RING"/>
    <property type="match status" value="1"/>
</dbReference>
<dbReference type="PANTHER" id="PTHR46539:SF9">
    <property type="entry name" value="RING-H2 FINGER PROTEIN ATL56"/>
    <property type="match status" value="1"/>
</dbReference>
<dbReference type="PANTHER" id="PTHR46539">
    <property type="entry name" value="E3 UBIQUITIN-PROTEIN LIGASE ATL42"/>
    <property type="match status" value="1"/>
</dbReference>
<accession>A0AAV5E8R0</accession>
<evidence type="ECO:0000256" key="8">
    <source>
        <dbReference type="PROSITE-ProRule" id="PRU00175"/>
    </source>
</evidence>
<keyword evidence="5" id="KW-0862">Zinc</keyword>
<evidence type="ECO:0000313" key="13">
    <source>
        <dbReference type="Proteomes" id="UP001054889"/>
    </source>
</evidence>
<keyword evidence="4 8" id="KW-0863">Zinc-finger</keyword>
<feature type="compositionally biased region" description="Basic and acidic residues" evidence="9">
    <location>
        <begin position="22"/>
        <end position="31"/>
    </location>
</feature>
<evidence type="ECO:0000256" key="5">
    <source>
        <dbReference type="ARBA" id="ARBA00022833"/>
    </source>
</evidence>
<dbReference type="Proteomes" id="UP001054889">
    <property type="component" value="Unassembled WGS sequence"/>
</dbReference>
<dbReference type="Gene3D" id="3.30.40.10">
    <property type="entry name" value="Zinc/RING finger domain, C3HC4 (zinc finger)"/>
    <property type="match status" value="1"/>
</dbReference>
<evidence type="ECO:0000313" key="12">
    <source>
        <dbReference type="EMBL" id="GJN19158.1"/>
    </source>
</evidence>
<sequence>MAPPPAGADEPVPAAPEPGTEPPHHERDAKRPRPRPAAASAGARVLSLAVKAAVMAAALALFILFAAAAAILLLHLVVAARAFRHHRRSRYRVPSLDPSPTAAAPLRAGLSPAELRRLPSFAFASTGGDTDGEGDASLTPSHLCAVCIEAGRAGERWRALPACGHAFHAACVDRWLAKSPACPVCRAAVAVTLR</sequence>
<reference evidence="12" key="2">
    <citation type="submission" date="2021-12" db="EMBL/GenBank/DDBJ databases">
        <title>Resequencing data analysis of finger millet.</title>
        <authorList>
            <person name="Hatakeyama M."/>
            <person name="Aluri S."/>
            <person name="Balachadran M.T."/>
            <person name="Sivarajan S.R."/>
            <person name="Poveda L."/>
            <person name="Shimizu-Inatsugi R."/>
            <person name="Schlapbach R."/>
            <person name="Sreeman S.M."/>
            <person name="Shimizu K.K."/>
        </authorList>
    </citation>
    <scope>NUCLEOTIDE SEQUENCE</scope>
</reference>
<dbReference type="EMBL" id="BQKI01000074">
    <property type="protein sequence ID" value="GJN19158.1"/>
    <property type="molecule type" value="Genomic_DNA"/>
</dbReference>
<evidence type="ECO:0000256" key="9">
    <source>
        <dbReference type="SAM" id="MobiDB-lite"/>
    </source>
</evidence>
<gene>
    <name evidence="12" type="primary">gb06400</name>
    <name evidence="12" type="ORF">PR202_gb06400</name>
</gene>
<evidence type="ECO:0000256" key="2">
    <source>
        <dbReference type="ARBA" id="ARBA00022692"/>
    </source>
</evidence>
<organism evidence="12 13">
    <name type="scientific">Eleusine coracana subsp. coracana</name>
    <dbReference type="NCBI Taxonomy" id="191504"/>
    <lineage>
        <taxon>Eukaryota</taxon>
        <taxon>Viridiplantae</taxon>
        <taxon>Streptophyta</taxon>
        <taxon>Embryophyta</taxon>
        <taxon>Tracheophyta</taxon>
        <taxon>Spermatophyta</taxon>
        <taxon>Magnoliopsida</taxon>
        <taxon>Liliopsida</taxon>
        <taxon>Poales</taxon>
        <taxon>Poaceae</taxon>
        <taxon>PACMAD clade</taxon>
        <taxon>Chloridoideae</taxon>
        <taxon>Cynodonteae</taxon>
        <taxon>Eleusininae</taxon>
        <taxon>Eleusine</taxon>
    </lineage>
</organism>
<keyword evidence="13" id="KW-1185">Reference proteome</keyword>
<keyword evidence="7 10" id="KW-0472">Membrane</keyword>
<evidence type="ECO:0000256" key="7">
    <source>
        <dbReference type="ARBA" id="ARBA00023136"/>
    </source>
</evidence>
<dbReference type="InterPro" id="IPR013083">
    <property type="entry name" value="Znf_RING/FYVE/PHD"/>
</dbReference>
<keyword evidence="2 10" id="KW-0812">Transmembrane</keyword>
<dbReference type="PROSITE" id="PS50089">
    <property type="entry name" value="ZF_RING_2"/>
    <property type="match status" value="1"/>
</dbReference>
<evidence type="ECO:0000256" key="4">
    <source>
        <dbReference type="ARBA" id="ARBA00022771"/>
    </source>
</evidence>
<feature type="transmembrane region" description="Helical" evidence="10">
    <location>
        <begin position="52"/>
        <end position="80"/>
    </location>
</feature>
<dbReference type="AlphaFoldDB" id="A0AAV5E8R0"/>
<dbReference type="InterPro" id="IPR001841">
    <property type="entry name" value="Znf_RING"/>
</dbReference>
<evidence type="ECO:0000259" key="11">
    <source>
        <dbReference type="PROSITE" id="PS50089"/>
    </source>
</evidence>
<feature type="region of interest" description="Disordered" evidence="9">
    <location>
        <begin position="1"/>
        <end position="38"/>
    </location>
</feature>
<comment type="caution">
    <text evidence="12">The sequence shown here is derived from an EMBL/GenBank/DDBJ whole genome shotgun (WGS) entry which is preliminary data.</text>
</comment>
<dbReference type="SUPFAM" id="SSF57850">
    <property type="entry name" value="RING/U-box"/>
    <property type="match status" value="1"/>
</dbReference>
<evidence type="ECO:0000256" key="3">
    <source>
        <dbReference type="ARBA" id="ARBA00022723"/>
    </source>
</evidence>
<dbReference type="GO" id="GO:0016020">
    <property type="term" value="C:membrane"/>
    <property type="evidence" value="ECO:0007669"/>
    <property type="project" value="UniProtKB-SubCell"/>
</dbReference>
<evidence type="ECO:0000256" key="1">
    <source>
        <dbReference type="ARBA" id="ARBA00004370"/>
    </source>
</evidence>
<reference evidence="12" key="1">
    <citation type="journal article" date="2018" name="DNA Res.">
        <title>Multiple hybrid de novo genome assembly of finger millet, an orphan allotetraploid crop.</title>
        <authorList>
            <person name="Hatakeyama M."/>
            <person name="Aluri S."/>
            <person name="Balachadran M.T."/>
            <person name="Sivarajan S.R."/>
            <person name="Patrignani A."/>
            <person name="Gruter S."/>
            <person name="Poveda L."/>
            <person name="Shimizu-Inatsugi R."/>
            <person name="Baeten J."/>
            <person name="Francoijs K.J."/>
            <person name="Nataraja K.N."/>
            <person name="Reddy Y.A.N."/>
            <person name="Phadnis S."/>
            <person name="Ravikumar R.L."/>
            <person name="Schlapbach R."/>
            <person name="Sreeman S.M."/>
            <person name="Shimizu K.K."/>
        </authorList>
    </citation>
    <scope>NUCLEOTIDE SEQUENCE</scope>
</reference>
<proteinExistence type="predicted"/>
<comment type="subcellular location">
    <subcellularLocation>
        <location evidence="1">Membrane</location>
    </subcellularLocation>
</comment>
<evidence type="ECO:0000256" key="10">
    <source>
        <dbReference type="SAM" id="Phobius"/>
    </source>
</evidence>
<dbReference type="GO" id="GO:0008270">
    <property type="term" value="F:zinc ion binding"/>
    <property type="evidence" value="ECO:0007669"/>
    <property type="project" value="UniProtKB-KW"/>
</dbReference>
<feature type="domain" description="RING-type" evidence="11">
    <location>
        <begin position="144"/>
        <end position="186"/>
    </location>
</feature>
<name>A0AAV5E8R0_ELECO</name>